<reference evidence="3 4" key="1">
    <citation type="submission" date="2019-09" db="EMBL/GenBank/DDBJ databases">
        <title>Characterization of the phylogenetic diversity of two novel species belonging to the genus Bifidobacterium: Bifidobacterium cebidarum sp. nov. and Bifidobacterium leontopitheci sp. nov.</title>
        <authorList>
            <person name="Lugli G.A."/>
            <person name="Duranti S."/>
            <person name="Milani C."/>
            <person name="Turroni F."/>
            <person name="Ventura M."/>
        </authorList>
    </citation>
    <scope>NUCLEOTIDE SEQUENCE [LARGE SCALE GENOMIC DNA]</scope>
    <source>
        <strain evidence="3 4">LMG 31471</strain>
    </source>
</reference>
<evidence type="ECO:0000259" key="2">
    <source>
        <dbReference type="Pfam" id="PF12728"/>
    </source>
</evidence>
<dbReference type="Proteomes" id="UP000441772">
    <property type="component" value="Unassembled WGS sequence"/>
</dbReference>
<organism evidence="3 4">
    <name type="scientific">Bifidobacterium leontopitheci</name>
    <dbReference type="NCBI Taxonomy" id="2650774"/>
    <lineage>
        <taxon>Bacteria</taxon>
        <taxon>Bacillati</taxon>
        <taxon>Actinomycetota</taxon>
        <taxon>Actinomycetes</taxon>
        <taxon>Bifidobacteriales</taxon>
        <taxon>Bifidobacteriaceae</taxon>
        <taxon>Bifidobacterium</taxon>
    </lineage>
</organism>
<dbReference type="Pfam" id="PF12728">
    <property type="entry name" value="HTH_17"/>
    <property type="match status" value="1"/>
</dbReference>
<gene>
    <name evidence="3" type="ORF">F7D09_1705</name>
</gene>
<dbReference type="EMBL" id="WBVT01000031">
    <property type="protein sequence ID" value="KAB7789815.1"/>
    <property type="molecule type" value="Genomic_DNA"/>
</dbReference>
<accession>A0A6I1GE51</accession>
<protein>
    <recommendedName>
        <fullName evidence="2">Helix-turn-helix domain-containing protein</fullName>
    </recommendedName>
</protein>
<name>A0A6I1GE51_9BIFI</name>
<feature type="domain" description="Helix-turn-helix" evidence="2">
    <location>
        <begin position="25"/>
        <end position="77"/>
    </location>
</feature>
<dbReference type="InterPro" id="IPR009061">
    <property type="entry name" value="DNA-bd_dom_put_sf"/>
</dbReference>
<evidence type="ECO:0000313" key="4">
    <source>
        <dbReference type="Proteomes" id="UP000441772"/>
    </source>
</evidence>
<dbReference type="SUPFAM" id="SSF46955">
    <property type="entry name" value="Putative DNA-binding domain"/>
    <property type="match status" value="1"/>
</dbReference>
<proteinExistence type="predicted"/>
<dbReference type="InterPro" id="IPR041657">
    <property type="entry name" value="HTH_17"/>
</dbReference>
<keyword evidence="4" id="KW-1185">Reference proteome</keyword>
<comment type="caution">
    <text evidence="3">The sequence shown here is derived from an EMBL/GenBank/DDBJ whole genome shotgun (WGS) entry which is preliminary data.</text>
</comment>
<dbReference type="AlphaFoldDB" id="A0A6I1GE51"/>
<evidence type="ECO:0000313" key="3">
    <source>
        <dbReference type="EMBL" id="KAB7789815.1"/>
    </source>
</evidence>
<feature type="region of interest" description="Disordered" evidence="1">
    <location>
        <begin position="78"/>
        <end position="106"/>
    </location>
</feature>
<dbReference type="InterPro" id="IPR036388">
    <property type="entry name" value="WH-like_DNA-bd_sf"/>
</dbReference>
<feature type="compositionally biased region" description="Low complexity" evidence="1">
    <location>
        <begin position="78"/>
        <end position="92"/>
    </location>
</feature>
<evidence type="ECO:0000256" key="1">
    <source>
        <dbReference type="SAM" id="MobiDB-lite"/>
    </source>
</evidence>
<sequence length="125" mass="13254">MPSEGNNMTSNTQPTATPALIVNRQQAAAMLGVEAVTIDRWTARGELPVVRVPSTGKAGRPRNMYAVADIRRFIAEHTTTLRPTAPAAAAPPARRRSRRGSADLQNSSAAAIIAEVAARAKGVRQ</sequence>
<dbReference type="Gene3D" id="1.10.10.10">
    <property type="entry name" value="Winged helix-like DNA-binding domain superfamily/Winged helix DNA-binding domain"/>
    <property type="match status" value="1"/>
</dbReference>